<protein>
    <submittedName>
        <fullName evidence="2 3">Uncharacterized protein</fullName>
    </submittedName>
</protein>
<dbReference type="Proteomes" id="UP000002051">
    <property type="component" value="Unassembled WGS sequence"/>
</dbReference>
<evidence type="ECO:0000313" key="3">
    <source>
        <dbReference type="EnsemblPlants" id="KEH42406"/>
    </source>
</evidence>
<reference evidence="2 4" key="2">
    <citation type="journal article" date="2014" name="BMC Genomics">
        <title>An improved genome release (version Mt4.0) for the model legume Medicago truncatula.</title>
        <authorList>
            <person name="Tang H."/>
            <person name="Krishnakumar V."/>
            <person name="Bidwell S."/>
            <person name="Rosen B."/>
            <person name="Chan A."/>
            <person name="Zhou S."/>
            <person name="Gentzbittel L."/>
            <person name="Childs K.L."/>
            <person name="Yandell M."/>
            <person name="Gundlach H."/>
            <person name="Mayer K.F."/>
            <person name="Schwartz D.C."/>
            <person name="Town C.D."/>
        </authorList>
    </citation>
    <scope>GENOME REANNOTATION</scope>
    <source>
        <strain evidence="2">A17</strain>
        <strain evidence="3 4">cv. Jemalong A17</strain>
    </source>
</reference>
<dbReference type="EMBL" id="CM001217">
    <property type="protein sequence ID" value="KEH42406.1"/>
    <property type="molecule type" value="Genomic_DNA"/>
</dbReference>
<keyword evidence="4" id="KW-1185">Reference proteome</keyword>
<reference evidence="3" key="3">
    <citation type="submission" date="2015-04" db="UniProtKB">
        <authorList>
            <consortium name="EnsemblPlants"/>
        </authorList>
    </citation>
    <scope>IDENTIFICATION</scope>
    <source>
        <strain evidence="3">cv. Jemalong A17</strain>
    </source>
</reference>
<proteinExistence type="predicted"/>
<evidence type="ECO:0000313" key="2">
    <source>
        <dbReference type="EMBL" id="KEH42406.1"/>
    </source>
</evidence>
<accession>A0A072VLE0</accession>
<reference evidence="2 4" key="1">
    <citation type="journal article" date="2011" name="Nature">
        <title>The Medicago genome provides insight into the evolution of rhizobial symbioses.</title>
        <authorList>
            <person name="Young N.D."/>
            <person name="Debelle F."/>
            <person name="Oldroyd G.E."/>
            <person name="Geurts R."/>
            <person name="Cannon S.B."/>
            <person name="Udvardi M.K."/>
            <person name="Benedito V.A."/>
            <person name="Mayer K.F."/>
            <person name="Gouzy J."/>
            <person name="Schoof H."/>
            <person name="Van de Peer Y."/>
            <person name="Proost S."/>
            <person name="Cook D.R."/>
            <person name="Meyers B.C."/>
            <person name="Spannagl M."/>
            <person name="Cheung F."/>
            <person name="De Mita S."/>
            <person name="Krishnakumar V."/>
            <person name="Gundlach H."/>
            <person name="Zhou S."/>
            <person name="Mudge J."/>
            <person name="Bharti A.K."/>
            <person name="Murray J.D."/>
            <person name="Naoumkina M.A."/>
            <person name="Rosen B."/>
            <person name="Silverstein K.A."/>
            <person name="Tang H."/>
            <person name="Rombauts S."/>
            <person name="Zhao P.X."/>
            <person name="Zhou P."/>
            <person name="Barbe V."/>
            <person name="Bardou P."/>
            <person name="Bechner M."/>
            <person name="Bellec A."/>
            <person name="Berger A."/>
            <person name="Berges H."/>
            <person name="Bidwell S."/>
            <person name="Bisseling T."/>
            <person name="Choisne N."/>
            <person name="Couloux A."/>
            <person name="Denny R."/>
            <person name="Deshpande S."/>
            <person name="Dai X."/>
            <person name="Doyle J.J."/>
            <person name="Dudez A.M."/>
            <person name="Farmer A.D."/>
            <person name="Fouteau S."/>
            <person name="Franken C."/>
            <person name="Gibelin C."/>
            <person name="Gish J."/>
            <person name="Goldstein S."/>
            <person name="Gonzalez A.J."/>
            <person name="Green P.J."/>
            <person name="Hallab A."/>
            <person name="Hartog M."/>
            <person name="Hua A."/>
            <person name="Humphray S.J."/>
            <person name="Jeong D.H."/>
            <person name="Jing Y."/>
            <person name="Jocker A."/>
            <person name="Kenton S.M."/>
            <person name="Kim D.J."/>
            <person name="Klee K."/>
            <person name="Lai H."/>
            <person name="Lang C."/>
            <person name="Lin S."/>
            <person name="Macmil S.L."/>
            <person name="Magdelenat G."/>
            <person name="Matthews L."/>
            <person name="McCorrison J."/>
            <person name="Monaghan E.L."/>
            <person name="Mun J.H."/>
            <person name="Najar F.Z."/>
            <person name="Nicholson C."/>
            <person name="Noirot C."/>
            <person name="O'Bleness M."/>
            <person name="Paule C.R."/>
            <person name="Poulain J."/>
            <person name="Prion F."/>
            <person name="Qin B."/>
            <person name="Qu C."/>
            <person name="Retzel E.F."/>
            <person name="Riddle C."/>
            <person name="Sallet E."/>
            <person name="Samain S."/>
            <person name="Samson N."/>
            <person name="Sanders I."/>
            <person name="Saurat O."/>
            <person name="Scarpelli C."/>
            <person name="Schiex T."/>
            <person name="Segurens B."/>
            <person name="Severin A.J."/>
            <person name="Sherrier D.J."/>
            <person name="Shi R."/>
            <person name="Sims S."/>
            <person name="Singer S.R."/>
            <person name="Sinharoy S."/>
            <person name="Sterck L."/>
            <person name="Viollet A."/>
            <person name="Wang B.B."/>
            <person name="Wang K."/>
            <person name="Wang M."/>
            <person name="Wang X."/>
            <person name="Warfsmann J."/>
            <person name="Weissenbach J."/>
            <person name="White D.D."/>
            <person name="White J.D."/>
            <person name="Wiley G.B."/>
            <person name="Wincker P."/>
            <person name="Xing Y."/>
            <person name="Yang L."/>
            <person name="Yao Z."/>
            <person name="Ying F."/>
            <person name="Zhai J."/>
            <person name="Zhou L."/>
            <person name="Zuber A."/>
            <person name="Denarie J."/>
            <person name="Dixon R.A."/>
            <person name="May G.D."/>
            <person name="Schwartz D.C."/>
            <person name="Rogers J."/>
            <person name="Quetier F."/>
            <person name="Town C.D."/>
            <person name="Roe B.A."/>
        </authorList>
    </citation>
    <scope>NUCLEOTIDE SEQUENCE [LARGE SCALE GENOMIC DNA]</scope>
    <source>
        <strain evidence="2">A17</strain>
        <strain evidence="3 4">cv. Jemalong A17</strain>
    </source>
</reference>
<organism evidence="2 4">
    <name type="scientific">Medicago truncatula</name>
    <name type="common">Barrel medic</name>
    <name type="synonym">Medicago tribuloides</name>
    <dbReference type="NCBI Taxonomy" id="3880"/>
    <lineage>
        <taxon>Eukaryota</taxon>
        <taxon>Viridiplantae</taxon>
        <taxon>Streptophyta</taxon>
        <taxon>Embryophyta</taxon>
        <taxon>Tracheophyta</taxon>
        <taxon>Spermatophyta</taxon>
        <taxon>Magnoliopsida</taxon>
        <taxon>eudicotyledons</taxon>
        <taxon>Gunneridae</taxon>
        <taxon>Pentapetalae</taxon>
        <taxon>rosids</taxon>
        <taxon>fabids</taxon>
        <taxon>Fabales</taxon>
        <taxon>Fabaceae</taxon>
        <taxon>Papilionoideae</taxon>
        <taxon>50 kb inversion clade</taxon>
        <taxon>NPAAA clade</taxon>
        <taxon>Hologalegina</taxon>
        <taxon>IRL clade</taxon>
        <taxon>Trifolieae</taxon>
        <taxon>Medicago</taxon>
    </lineage>
</organism>
<feature type="region of interest" description="Disordered" evidence="1">
    <location>
        <begin position="1"/>
        <end position="24"/>
    </location>
</feature>
<dbReference type="EnsemblPlants" id="KEH42406">
    <property type="protein sequence ID" value="KEH42406"/>
    <property type="gene ID" value="MTR_1g069125"/>
</dbReference>
<name>A0A072VLE0_MEDTR</name>
<dbReference type="HOGENOM" id="CLU_3090199_0_0_1"/>
<dbReference type="AlphaFoldDB" id="A0A072VLE0"/>
<evidence type="ECO:0000313" key="4">
    <source>
        <dbReference type="Proteomes" id="UP000002051"/>
    </source>
</evidence>
<sequence length="52" mass="5563">MITAEGNSLKEANLNSSPPEPGTTLLSAAHVEAKVVEPIKKLYICDPSTLFH</sequence>
<gene>
    <name evidence="2" type="ordered locus">MTR_1g069125</name>
</gene>
<evidence type="ECO:0000256" key="1">
    <source>
        <dbReference type="SAM" id="MobiDB-lite"/>
    </source>
</evidence>